<keyword evidence="5 7" id="KW-0472">Membrane</keyword>
<comment type="caution">
    <text evidence="11">The sequence shown here is derived from an EMBL/GenBank/DDBJ whole genome shotgun (WGS) entry which is preliminary data.</text>
</comment>
<keyword evidence="9" id="KW-0175">Coiled coil</keyword>
<dbReference type="HAMAP" id="MF_00910">
    <property type="entry name" value="FtsL"/>
    <property type="match status" value="1"/>
</dbReference>
<dbReference type="OrthoDB" id="2973386at2"/>
<reference evidence="11 12" key="1">
    <citation type="submission" date="2018-06" db="EMBL/GenBank/DDBJ databases">
        <title>Genomic Encyclopedia of Type Strains, Phase IV (KMG-IV): sequencing the most valuable type-strain genomes for metagenomic binning, comparative biology and taxonomic classification.</title>
        <authorList>
            <person name="Goeker M."/>
        </authorList>
    </citation>
    <scope>NUCLEOTIDE SEQUENCE [LARGE SCALE GENOMIC DNA]</scope>
    <source>
        <strain evidence="11 12">DSM 15140</strain>
    </source>
</reference>
<evidence type="ECO:0000256" key="5">
    <source>
        <dbReference type="ARBA" id="ARBA00023136"/>
    </source>
</evidence>
<evidence type="ECO:0000256" key="9">
    <source>
        <dbReference type="SAM" id="Coils"/>
    </source>
</evidence>
<dbReference type="Proteomes" id="UP000252254">
    <property type="component" value="Unassembled WGS sequence"/>
</dbReference>
<evidence type="ECO:0000256" key="1">
    <source>
        <dbReference type="ARBA" id="ARBA00022475"/>
    </source>
</evidence>
<feature type="compositionally biased region" description="Polar residues" evidence="10">
    <location>
        <begin position="9"/>
        <end position="25"/>
    </location>
</feature>
<dbReference type="RefSeq" id="WP_113866751.1">
    <property type="nucleotide sequence ID" value="NZ_BAABQN010000001.1"/>
</dbReference>
<evidence type="ECO:0000256" key="3">
    <source>
        <dbReference type="ARBA" id="ARBA00022692"/>
    </source>
</evidence>
<organism evidence="11 12">
    <name type="scientific">Paraliobacillus ryukyuensis</name>
    <dbReference type="NCBI Taxonomy" id="200904"/>
    <lineage>
        <taxon>Bacteria</taxon>
        <taxon>Bacillati</taxon>
        <taxon>Bacillota</taxon>
        <taxon>Bacilli</taxon>
        <taxon>Bacillales</taxon>
        <taxon>Bacillaceae</taxon>
        <taxon>Paraliobacillus</taxon>
    </lineage>
</organism>
<evidence type="ECO:0000256" key="2">
    <source>
        <dbReference type="ARBA" id="ARBA00022618"/>
    </source>
</evidence>
<evidence type="ECO:0000256" key="4">
    <source>
        <dbReference type="ARBA" id="ARBA00022989"/>
    </source>
</evidence>
<feature type="coiled-coil region" evidence="9">
    <location>
        <begin position="59"/>
        <end position="93"/>
    </location>
</feature>
<keyword evidence="12" id="KW-1185">Reference proteome</keyword>
<dbReference type="GO" id="GO:0043093">
    <property type="term" value="P:FtsZ-dependent cytokinesis"/>
    <property type="evidence" value="ECO:0007669"/>
    <property type="project" value="UniProtKB-UniRule"/>
</dbReference>
<evidence type="ECO:0000256" key="10">
    <source>
        <dbReference type="SAM" id="MobiDB-lite"/>
    </source>
</evidence>
<sequence>MSASEARRWQTSVSEQPSRNQRSAPQKQVKVQEKQWVTPGEKFLYIMFGVALIGTLIYVVHFSANLDALNRNVESVESKISEQQTKNENLSYQVKELSNPDRILRIAKENGLKIQNTQVKQTAKITE</sequence>
<comment type="subcellular location">
    <subcellularLocation>
        <location evidence="7">Cell membrane</location>
        <topology evidence="7">Single-pass type II membrane protein</topology>
    </subcellularLocation>
    <text evidence="7">Localizes to the division septum where it forms a ring structure.</text>
</comment>
<keyword evidence="2 7" id="KW-0132">Cell division</keyword>
<evidence type="ECO:0000313" key="11">
    <source>
        <dbReference type="EMBL" id="RBP01897.1"/>
    </source>
</evidence>
<accession>A0A366EHL5</accession>
<dbReference type="STRING" id="200904.GCA_900168775_01470"/>
<evidence type="ECO:0000256" key="7">
    <source>
        <dbReference type="HAMAP-Rule" id="MF_00910"/>
    </source>
</evidence>
<protein>
    <recommendedName>
        <fullName evidence="7 8">Cell division protein FtsL</fullName>
    </recommendedName>
</protein>
<keyword evidence="1 7" id="KW-1003">Cell membrane</keyword>
<evidence type="ECO:0000256" key="8">
    <source>
        <dbReference type="NCBIfam" id="TIGR02209"/>
    </source>
</evidence>
<feature type="transmembrane region" description="Helical" evidence="7">
    <location>
        <begin position="43"/>
        <end position="62"/>
    </location>
</feature>
<dbReference type="InterPro" id="IPR007060">
    <property type="entry name" value="FtsL/DivIC"/>
</dbReference>
<proteinExistence type="inferred from homology"/>
<evidence type="ECO:0000256" key="6">
    <source>
        <dbReference type="ARBA" id="ARBA00023306"/>
    </source>
</evidence>
<dbReference type="InterPro" id="IPR011922">
    <property type="entry name" value="Cell_div_FtsL"/>
</dbReference>
<feature type="region of interest" description="Disordered" evidence="10">
    <location>
        <begin position="1"/>
        <end position="31"/>
    </location>
</feature>
<comment type="similarity">
    <text evidence="7">Belongs to the FtsL family.</text>
</comment>
<keyword evidence="6 7" id="KW-0131">Cell cycle</keyword>
<dbReference type="EMBL" id="QNRI01000001">
    <property type="protein sequence ID" value="RBP01897.1"/>
    <property type="molecule type" value="Genomic_DNA"/>
</dbReference>
<comment type="function">
    <text evidence="7">Essential cell division protein.</text>
</comment>
<keyword evidence="3 7" id="KW-0812">Transmembrane</keyword>
<dbReference type="GO" id="GO:0005886">
    <property type="term" value="C:plasma membrane"/>
    <property type="evidence" value="ECO:0007669"/>
    <property type="project" value="UniProtKB-SubCell"/>
</dbReference>
<dbReference type="GO" id="GO:0032153">
    <property type="term" value="C:cell division site"/>
    <property type="evidence" value="ECO:0007669"/>
    <property type="project" value="UniProtKB-UniRule"/>
</dbReference>
<gene>
    <name evidence="7" type="primary">ftsL</name>
    <name evidence="11" type="ORF">DES48_101644</name>
</gene>
<name>A0A366EHL5_9BACI</name>
<dbReference type="AlphaFoldDB" id="A0A366EHL5"/>
<dbReference type="Pfam" id="PF04977">
    <property type="entry name" value="DivIC"/>
    <property type="match status" value="1"/>
</dbReference>
<dbReference type="NCBIfam" id="TIGR02209">
    <property type="entry name" value="ftsL_broad"/>
    <property type="match status" value="1"/>
</dbReference>
<evidence type="ECO:0000313" key="12">
    <source>
        <dbReference type="Proteomes" id="UP000252254"/>
    </source>
</evidence>
<keyword evidence="4 7" id="KW-1133">Transmembrane helix</keyword>